<keyword evidence="2" id="KW-1133">Transmembrane helix</keyword>
<protein>
    <recommendedName>
        <fullName evidence="5">DUF2269 domain-containing protein</fullName>
    </recommendedName>
</protein>
<feature type="transmembrane region" description="Helical" evidence="2">
    <location>
        <begin position="170"/>
        <end position="193"/>
    </location>
</feature>
<dbReference type="EMBL" id="CP016793">
    <property type="protein sequence ID" value="ANZ38459.1"/>
    <property type="molecule type" value="Genomic_DNA"/>
</dbReference>
<feature type="transmembrane region" description="Helical" evidence="2">
    <location>
        <begin position="12"/>
        <end position="33"/>
    </location>
</feature>
<dbReference type="STRING" id="1586287.BBK82_22730"/>
<feature type="transmembrane region" description="Helical" evidence="2">
    <location>
        <begin position="80"/>
        <end position="100"/>
    </location>
</feature>
<evidence type="ECO:0008006" key="5">
    <source>
        <dbReference type="Google" id="ProtNLM"/>
    </source>
</evidence>
<evidence type="ECO:0000313" key="3">
    <source>
        <dbReference type="EMBL" id="ANZ38459.1"/>
    </source>
</evidence>
<gene>
    <name evidence="3" type="ORF">BBK82_22730</name>
</gene>
<keyword evidence="2" id="KW-0472">Membrane</keyword>
<evidence type="ECO:0000256" key="2">
    <source>
        <dbReference type="SAM" id="Phobius"/>
    </source>
</evidence>
<evidence type="ECO:0000256" key="1">
    <source>
        <dbReference type="SAM" id="MobiDB-lite"/>
    </source>
</evidence>
<feature type="transmembrane region" description="Helical" evidence="2">
    <location>
        <begin position="53"/>
        <end position="74"/>
    </location>
</feature>
<dbReference type="Proteomes" id="UP000093053">
    <property type="component" value="Chromosome"/>
</dbReference>
<accession>A0A1B2HL64</accession>
<dbReference type="KEGG" id="led:BBK82_22730"/>
<dbReference type="RefSeq" id="WP_065916807.1">
    <property type="nucleotide sequence ID" value="NZ_CP016793.1"/>
</dbReference>
<proteinExistence type="predicted"/>
<evidence type="ECO:0000313" key="4">
    <source>
        <dbReference type="Proteomes" id="UP000093053"/>
    </source>
</evidence>
<sequence length="226" mass="24203">MAKRARTLVVWLHVVTSVGWLSQAVALLALILYGLNTGDDSAFRMARVLDHQVLAFMGAASAFTGMMLSATTPWGYFRHWWVAAKFMITTGQLYVGIFILSDNLEAAAHGHVTPWLPVGTACMISAFALQTWLSVAKPWGRTPWADPKIKLPTASTKAFVLALVVPAADLVIGICTSSPAPFLMLVTVVAYAIRRAAKGRRLWSGGSGRGSGGRPARRGAAAPSPR</sequence>
<keyword evidence="4" id="KW-1185">Reference proteome</keyword>
<dbReference type="AlphaFoldDB" id="A0A1B2HL64"/>
<keyword evidence="2" id="KW-0812">Transmembrane</keyword>
<reference evidence="3 4" key="1">
    <citation type="submission" date="2016-07" db="EMBL/GenBank/DDBJ databases">
        <title>Complete genome sequence of the Lentzea guizhouensis DHS C013.</title>
        <authorList>
            <person name="Cao C."/>
        </authorList>
    </citation>
    <scope>NUCLEOTIDE SEQUENCE [LARGE SCALE GENOMIC DNA]</scope>
    <source>
        <strain evidence="3 4">DHS C013</strain>
    </source>
</reference>
<name>A0A1B2HL64_9PSEU</name>
<feature type="region of interest" description="Disordered" evidence="1">
    <location>
        <begin position="203"/>
        <end position="226"/>
    </location>
</feature>
<organism evidence="3 4">
    <name type="scientific">Lentzea guizhouensis</name>
    <dbReference type="NCBI Taxonomy" id="1586287"/>
    <lineage>
        <taxon>Bacteria</taxon>
        <taxon>Bacillati</taxon>
        <taxon>Actinomycetota</taxon>
        <taxon>Actinomycetes</taxon>
        <taxon>Pseudonocardiales</taxon>
        <taxon>Pseudonocardiaceae</taxon>
        <taxon>Lentzea</taxon>
    </lineage>
</organism>
<feature type="transmembrane region" description="Helical" evidence="2">
    <location>
        <begin position="112"/>
        <end position="133"/>
    </location>
</feature>